<sequence length="36" mass="4330">MKNIHAMIGLVVVLRKAYAFHDEFRQLKEKDKWSAR</sequence>
<evidence type="ECO:0000313" key="2">
    <source>
        <dbReference type="EMBL" id="ESR00253.1"/>
    </source>
</evidence>
<evidence type="ECO:0000313" key="1">
    <source>
        <dbReference type="EMBL" id="ESQ97102.1"/>
    </source>
</evidence>
<reference evidence="2 3" key="1">
    <citation type="submission" date="2013-07" db="EMBL/GenBank/DDBJ databases">
        <authorList>
            <person name="Schaap P.J."/>
            <person name="Mehboob F."/>
            <person name="Oosterkamp M.J."/>
            <person name="de Vos W.M."/>
            <person name="Stams A.J.M."/>
            <person name="Koehorst J.J."/>
        </authorList>
    </citation>
    <scope>NUCLEOTIDE SEQUENCE [LARGE SCALE GENOMIC DNA]</scope>
    <source>
        <strain evidence="2 3">AW-1</strain>
    </source>
</reference>
<evidence type="ECO:0000313" key="3">
    <source>
        <dbReference type="Proteomes" id="UP000017822"/>
    </source>
</evidence>
<name>V4QEP7_STUCH</name>
<proteinExistence type="predicted"/>
<dbReference type="EMBL" id="AOFQ01000017">
    <property type="protein sequence ID" value="ESR00253.1"/>
    <property type="molecule type" value="Genomic_DNA"/>
</dbReference>
<dbReference type="EMBL" id="AOFQ01000072">
    <property type="protein sequence ID" value="ESQ97102.1"/>
    <property type="molecule type" value="Genomic_DNA"/>
</dbReference>
<gene>
    <name evidence="2" type="ORF">F753_05635</name>
    <name evidence="1" type="ORF">F753_23325</name>
</gene>
<dbReference type="AlphaFoldDB" id="V4QEP7"/>
<accession>V4QEP7</accession>
<dbReference type="Proteomes" id="UP000017822">
    <property type="component" value="Unassembled WGS sequence"/>
</dbReference>
<organism evidence="2 3">
    <name type="scientific">Stutzerimonas chloritidismutans AW-1</name>
    <dbReference type="NCBI Taxonomy" id="1263865"/>
    <lineage>
        <taxon>Bacteria</taxon>
        <taxon>Pseudomonadati</taxon>
        <taxon>Pseudomonadota</taxon>
        <taxon>Gammaproteobacteria</taxon>
        <taxon>Pseudomonadales</taxon>
        <taxon>Pseudomonadaceae</taxon>
        <taxon>Stutzerimonas</taxon>
    </lineage>
</organism>
<comment type="caution">
    <text evidence="2">The sequence shown here is derived from an EMBL/GenBank/DDBJ whole genome shotgun (WGS) entry which is preliminary data.</text>
</comment>
<protein>
    <submittedName>
        <fullName evidence="2">Uncharacterized protein</fullName>
    </submittedName>
</protein>